<evidence type="ECO:0000256" key="16">
    <source>
        <dbReference type="SAM" id="Phobius"/>
    </source>
</evidence>
<name>A0A6B0RSW6_9CETA</name>
<evidence type="ECO:0000256" key="13">
    <source>
        <dbReference type="ARBA" id="ARBA00069824"/>
    </source>
</evidence>
<evidence type="ECO:0000256" key="3">
    <source>
        <dbReference type="ARBA" id="ARBA00022448"/>
    </source>
</evidence>
<protein>
    <recommendedName>
        <fullName evidence="13">Polycystin-2-like protein 2</fullName>
    </recommendedName>
    <alternativeName>
        <fullName evidence="15">Polycystic kidney disease 2-like 2 protein</fullName>
    </alternativeName>
    <alternativeName>
        <fullName evidence="14">Polycystin-L2</fullName>
    </alternativeName>
</protein>
<dbReference type="FunFam" id="1.10.287.70:FF:000096">
    <property type="entry name" value="polycystic kidney disease 2-like 2 protein isoform X2"/>
    <property type="match status" value="1"/>
</dbReference>
<organism evidence="18 19">
    <name type="scientific">Bos mutus</name>
    <name type="common">wild yak</name>
    <dbReference type="NCBI Taxonomy" id="72004"/>
    <lineage>
        <taxon>Eukaryota</taxon>
        <taxon>Metazoa</taxon>
        <taxon>Chordata</taxon>
        <taxon>Craniata</taxon>
        <taxon>Vertebrata</taxon>
        <taxon>Euteleostomi</taxon>
        <taxon>Mammalia</taxon>
        <taxon>Eutheria</taxon>
        <taxon>Laurasiatheria</taxon>
        <taxon>Artiodactyla</taxon>
        <taxon>Ruminantia</taxon>
        <taxon>Pecora</taxon>
        <taxon>Bovidae</taxon>
        <taxon>Bovinae</taxon>
        <taxon>Bos</taxon>
    </lineage>
</organism>
<dbReference type="SUPFAM" id="SSF81324">
    <property type="entry name" value="Voltage-gated potassium channels"/>
    <property type="match status" value="1"/>
</dbReference>
<dbReference type="InterPro" id="IPR003915">
    <property type="entry name" value="PKD_2"/>
</dbReference>
<evidence type="ECO:0000259" key="17">
    <source>
        <dbReference type="Pfam" id="PF08016"/>
    </source>
</evidence>
<evidence type="ECO:0000256" key="2">
    <source>
        <dbReference type="ARBA" id="ARBA00007200"/>
    </source>
</evidence>
<evidence type="ECO:0000256" key="14">
    <source>
        <dbReference type="ARBA" id="ARBA00076868"/>
    </source>
</evidence>
<sequence>MIGRLLRNTEKYSDFYFLAYWHIYYNNIIAITIFFAWIKIFKFISFNKTMSQLSSTLSRCIKDIIGFAIMFFIIFFAYAQLGFLVFGSQVDDFSTFQNAIFTQFRIVLGDFNFAGIQQANRILGPIYFITFIFFVFFVLLNMFLAIINDTYSEVKADYSIGRRPDFQLGKMIKKSYNNALEKLKLKKPETDEDKKRMENKDLAEKARREGFDEKEIQSAEQMKKWKERLEKKYYSTEIQDDYQTVTQQEFRDLFLYAVELEKELHYVSLKLNRVMRKVSALQY</sequence>
<keyword evidence="6" id="KW-0175">Coiled coil</keyword>
<reference evidence="18" key="1">
    <citation type="submission" date="2019-10" db="EMBL/GenBank/DDBJ databases">
        <title>The sequence and de novo assembly of the wild yak genome.</title>
        <authorList>
            <person name="Liu Y."/>
        </authorList>
    </citation>
    <scope>NUCLEOTIDE SEQUENCE [LARGE SCALE GENOMIC DNA]</scope>
    <source>
        <strain evidence="18">WY2019</strain>
    </source>
</reference>
<dbReference type="EMBL" id="VBQZ03000067">
    <property type="protein sequence ID" value="MXQ91036.1"/>
    <property type="molecule type" value="Genomic_DNA"/>
</dbReference>
<comment type="similarity">
    <text evidence="2">Belongs to the polycystin family.</text>
</comment>
<dbReference type="GO" id="GO:0050982">
    <property type="term" value="P:detection of mechanical stimulus"/>
    <property type="evidence" value="ECO:0007669"/>
    <property type="project" value="TreeGrafter"/>
</dbReference>
<dbReference type="GO" id="GO:0005509">
    <property type="term" value="F:calcium ion binding"/>
    <property type="evidence" value="ECO:0007669"/>
    <property type="project" value="InterPro"/>
</dbReference>
<accession>A0A6B0RSW6</accession>
<evidence type="ECO:0000256" key="6">
    <source>
        <dbReference type="ARBA" id="ARBA00023054"/>
    </source>
</evidence>
<evidence type="ECO:0000256" key="4">
    <source>
        <dbReference type="ARBA" id="ARBA00022692"/>
    </source>
</evidence>
<feature type="transmembrane region" description="Helical" evidence="16">
    <location>
        <begin position="126"/>
        <end position="147"/>
    </location>
</feature>
<keyword evidence="3" id="KW-0813">Transport</keyword>
<dbReference type="GO" id="GO:0016020">
    <property type="term" value="C:membrane"/>
    <property type="evidence" value="ECO:0007669"/>
    <property type="project" value="UniProtKB-SubCell"/>
</dbReference>
<dbReference type="PANTHER" id="PTHR10877:SF47">
    <property type="entry name" value="POLYCYSTIN-2-LIKE PROTEIN 2"/>
    <property type="match status" value="1"/>
</dbReference>
<evidence type="ECO:0000256" key="15">
    <source>
        <dbReference type="ARBA" id="ARBA00080711"/>
    </source>
</evidence>
<feature type="transmembrane region" description="Helical" evidence="16">
    <location>
        <begin position="23"/>
        <end position="44"/>
    </location>
</feature>
<dbReference type="GO" id="GO:0005262">
    <property type="term" value="F:calcium channel activity"/>
    <property type="evidence" value="ECO:0007669"/>
    <property type="project" value="TreeGrafter"/>
</dbReference>
<evidence type="ECO:0000256" key="10">
    <source>
        <dbReference type="ARBA" id="ARBA00023303"/>
    </source>
</evidence>
<comment type="function">
    <text evidence="11">Exhibits a lower single conductance but no spontaneous channel activity. May function as a regulator of calcium channels or a channel component involving Ca2(+) homeostasis.</text>
</comment>
<keyword evidence="19" id="KW-1185">Reference proteome</keyword>
<evidence type="ECO:0000256" key="7">
    <source>
        <dbReference type="ARBA" id="ARBA00023065"/>
    </source>
</evidence>
<evidence type="ECO:0000313" key="19">
    <source>
        <dbReference type="Proteomes" id="UP000322234"/>
    </source>
</evidence>
<keyword evidence="7" id="KW-0406">Ion transport</keyword>
<keyword evidence="9" id="KW-0325">Glycoprotein</keyword>
<proteinExistence type="inferred from homology"/>
<evidence type="ECO:0000256" key="1">
    <source>
        <dbReference type="ARBA" id="ARBA00004141"/>
    </source>
</evidence>
<evidence type="ECO:0000256" key="11">
    <source>
        <dbReference type="ARBA" id="ARBA00055572"/>
    </source>
</evidence>
<feature type="transmembrane region" description="Helical" evidence="16">
    <location>
        <begin position="64"/>
        <end position="86"/>
    </location>
</feature>
<evidence type="ECO:0000256" key="9">
    <source>
        <dbReference type="ARBA" id="ARBA00023180"/>
    </source>
</evidence>
<dbReference type="InterPro" id="IPR051223">
    <property type="entry name" value="Polycystin"/>
</dbReference>
<keyword evidence="10" id="KW-0407">Ion channel</keyword>
<dbReference type="Gene3D" id="1.10.287.70">
    <property type="match status" value="1"/>
</dbReference>
<evidence type="ECO:0000256" key="5">
    <source>
        <dbReference type="ARBA" id="ARBA00022989"/>
    </source>
</evidence>
<dbReference type="AlphaFoldDB" id="A0A6B0RSW6"/>
<evidence type="ECO:0000256" key="8">
    <source>
        <dbReference type="ARBA" id="ARBA00023136"/>
    </source>
</evidence>
<dbReference type="PANTHER" id="PTHR10877">
    <property type="entry name" value="POLYCYSTIN FAMILY MEMBER"/>
    <property type="match status" value="1"/>
</dbReference>
<dbReference type="InterPro" id="IPR013122">
    <property type="entry name" value="PKD1_2_channel"/>
</dbReference>
<dbReference type="PRINTS" id="PR01433">
    <property type="entry name" value="POLYCYSTIN2"/>
</dbReference>
<dbReference type="Proteomes" id="UP000322234">
    <property type="component" value="Unassembled WGS sequence"/>
</dbReference>
<comment type="subunit">
    <text evidence="12">Interacts with TRPC1 and TRPC5.</text>
</comment>
<keyword evidence="4 16" id="KW-0812">Transmembrane</keyword>
<evidence type="ECO:0000313" key="18">
    <source>
        <dbReference type="EMBL" id="MXQ91036.1"/>
    </source>
</evidence>
<keyword evidence="8 16" id="KW-0472">Membrane</keyword>
<gene>
    <name evidence="18" type="ORF">E5288_WYG005523</name>
</gene>
<dbReference type="Pfam" id="PF08016">
    <property type="entry name" value="PKD_channel"/>
    <property type="match status" value="1"/>
</dbReference>
<evidence type="ECO:0000256" key="12">
    <source>
        <dbReference type="ARBA" id="ARBA00063698"/>
    </source>
</evidence>
<comment type="subcellular location">
    <subcellularLocation>
        <location evidence="1">Membrane</location>
        <topology evidence="1">Multi-pass membrane protein</topology>
    </subcellularLocation>
</comment>
<keyword evidence="5 16" id="KW-1133">Transmembrane helix</keyword>
<comment type="caution">
    <text evidence="18">The sequence shown here is derived from an EMBL/GenBank/DDBJ whole genome shotgun (WGS) entry which is preliminary data.</text>
</comment>
<feature type="domain" description="Polycystin cation channel PKD1/PKD2" evidence="17">
    <location>
        <begin position="2"/>
        <end position="154"/>
    </location>
</feature>